<keyword evidence="4" id="KW-1185">Reference proteome</keyword>
<keyword evidence="1" id="KW-0378">Hydrolase</keyword>
<dbReference type="OrthoDB" id="5292073at2"/>
<evidence type="ECO:0000313" key="3">
    <source>
        <dbReference type="EMBL" id="GEO39992.1"/>
    </source>
</evidence>
<dbReference type="PANTHER" id="PTHR45648">
    <property type="entry name" value="GDSL LIPASE/ACYLHYDROLASE FAMILY PROTEIN (AFU_ORTHOLOGUE AFUA_4G14700)"/>
    <property type="match status" value="1"/>
</dbReference>
<protein>
    <submittedName>
        <fullName evidence="3">Lysophospholipase</fullName>
    </submittedName>
</protein>
<dbReference type="PANTHER" id="PTHR45648:SF22">
    <property type="entry name" value="GDSL LIPASE_ACYLHYDROLASE FAMILY PROTEIN (AFU_ORTHOLOGUE AFUA_4G14700)"/>
    <property type="match status" value="1"/>
</dbReference>
<dbReference type="GO" id="GO:0016788">
    <property type="term" value="F:hydrolase activity, acting on ester bonds"/>
    <property type="evidence" value="ECO:0007669"/>
    <property type="project" value="InterPro"/>
</dbReference>
<reference evidence="3 4" key="1">
    <citation type="submission" date="2019-07" db="EMBL/GenBank/DDBJ databases">
        <title>Whole genome shotgun sequence of Skermanella aerolata NBRC 106429.</title>
        <authorList>
            <person name="Hosoyama A."/>
            <person name="Uohara A."/>
            <person name="Ohji S."/>
            <person name="Ichikawa N."/>
        </authorList>
    </citation>
    <scope>NUCLEOTIDE SEQUENCE [LARGE SCALE GENOMIC DNA]</scope>
    <source>
        <strain evidence="3 4">NBRC 106429</strain>
    </source>
</reference>
<dbReference type="CDD" id="cd01846">
    <property type="entry name" value="fatty_acyltransferase_like"/>
    <property type="match status" value="1"/>
</dbReference>
<sequence length="310" mass="33062">MNAFLKVSVSALALLLLPVTAQAKPFTQLVAFSGALTDTGNFSSVKGDMPAPFYKNRTTNGPVAIDVLAERLGLEAKPSMHLVKQAKKPQGTNYAVVDALAGGNGPHDLPAQISAHLDSRGGKADPDALYFVFIGGNDVVMAAMTPDPQKAEAMLDKAVAGIETAIHELVAAGARTIMAPDFIDVGMAPAVRGMGAGPQAWATRMSDSYNAKFNTMLDKVEKEKSFELIRWEFSRFVKNVAAHGEEFGFTNMTDSCMALKPAGKCDFDKFVFFNEQYPTARVHELMGSAMALAVLERPADGETEAAVAAK</sequence>
<evidence type="ECO:0000256" key="1">
    <source>
        <dbReference type="ARBA" id="ARBA00022801"/>
    </source>
</evidence>
<dbReference type="Gene3D" id="3.40.50.1110">
    <property type="entry name" value="SGNH hydrolase"/>
    <property type="match status" value="1"/>
</dbReference>
<feature type="chain" id="PRO_5022106095" evidence="2">
    <location>
        <begin position="24"/>
        <end position="310"/>
    </location>
</feature>
<dbReference type="AlphaFoldDB" id="A0A512DU45"/>
<feature type="signal peptide" evidence="2">
    <location>
        <begin position="1"/>
        <end position="23"/>
    </location>
</feature>
<gene>
    <name evidence="3" type="primary">sseJ</name>
    <name evidence="3" type="ORF">SAE02_41400</name>
</gene>
<keyword evidence="2" id="KW-0732">Signal</keyword>
<accession>A0A512DU45</accession>
<evidence type="ECO:0000256" key="2">
    <source>
        <dbReference type="SAM" id="SignalP"/>
    </source>
</evidence>
<organism evidence="3 4">
    <name type="scientific">Skermanella aerolata</name>
    <dbReference type="NCBI Taxonomy" id="393310"/>
    <lineage>
        <taxon>Bacteria</taxon>
        <taxon>Pseudomonadati</taxon>
        <taxon>Pseudomonadota</taxon>
        <taxon>Alphaproteobacteria</taxon>
        <taxon>Rhodospirillales</taxon>
        <taxon>Azospirillaceae</taxon>
        <taxon>Skermanella</taxon>
    </lineage>
</organism>
<evidence type="ECO:0000313" key="4">
    <source>
        <dbReference type="Proteomes" id="UP000321523"/>
    </source>
</evidence>
<dbReference type="RefSeq" id="WP_147040680.1">
    <property type="nucleotide sequence ID" value="NZ_BJYZ01000019.1"/>
</dbReference>
<proteinExistence type="predicted"/>
<dbReference type="InterPro" id="IPR036514">
    <property type="entry name" value="SGNH_hydro_sf"/>
</dbReference>
<dbReference type="InterPro" id="IPR001087">
    <property type="entry name" value="GDSL"/>
</dbReference>
<dbReference type="Pfam" id="PF00657">
    <property type="entry name" value="Lipase_GDSL"/>
    <property type="match status" value="1"/>
</dbReference>
<dbReference type="Proteomes" id="UP000321523">
    <property type="component" value="Unassembled WGS sequence"/>
</dbReference>
<comment type="caution">
    <text evidence="3">The sequence shown here is derived from an EMBL/GenBank/DDBJ whole genome shotgun (WGS) entry which is preliminary data.</text>
</comment>
<name>A0A512DU45_9PROT</name>
<dbReference type="EMBL" id="BJYZ01000019">
    <property type="protein sequence ID" value="GEO39992.1"/>
    <property type="molecule type" value="Genomic_DNA"/>
</dbReference>
<dbReference type="InterPro" id="IPR051058">
    <property type="entry name" value="GDSL_Est/Lipase"/>
</dbReference>